<proteinExistence type="predicted"/>
<evidence type="ECO:0000256" key="6">
    <source>
        <dbReference type="ARBA" id="ARBA00023004"/>
    </source>
</evidence>
<dbReference type="Proteomes" id="UP000325797">
    <property type="component" value="Chromosome"/>
</dbReference>
<dbReference type="AlphaFoldDB" id="A0A5J6N1P0"/>
<evidence type="ECO:0000256" key="3">
    <source>
        <dbReference type="ARBA" id="ARBA00022896"/>
    </source>
</evidence>
<reference evidence="9 10" key="1">
    <citation type="submission" date="2019-08" db="EMBL/GenBank/DDBJ databases">
        <title>Hyperibacter terrae gen. nov., sp. nov. and Hyperibacter viscosus sp. nov., two new members in the family Rhodospirillaceae isolated from the rhizosphere of Hypericum perforatum.</title>
        <authorList>
            <person name="Noviana Z."/>
        </authorList>
    </citation>
    <scope>NUCLEOTIDE SEQUENCE [LARGE SCALE GENOMIC DNA]</scope>
    <source>
        <strain evidence="9 10">R5959</strain>
    </source>
</reference>
<evidence type="ECO:0000256" key="4">
    <source>
        <dbReference type="ARBA" id="ARBA00022964"/>
    </source>
</evidence>
<dbReference type="InterPro" id="IPR006620">
    <property type="entry name" value="Pro_4_hyd_alph"/>
</dbReference>
<dbReference type="InterPro" id="IPR036249">
    <property type="entry name" value="Thioredoxin-like_sf"/>
</dbReference>
<dbReference type="OrthoDB" id="255432at2"/>
<keyword evidence="4" id="KW-0223">Dioxygenase</keyword>
<dbReference type="KEGG" id="hadh:FRZ61_35490"/>
<keyword evidence="3" id="KW-0847">Vitamin C</keyword>
<dbReference type="Gene3D" id="3.40.30.10">
    <property type="entry name" value="Glutaredoxin"/>
    <property type="match status" value="1"/>
</dbReference>
<evidence type="ECO:0000313" key="10">
    <source>
        <dbReference type="Proteomes" id="UP000325797"/>
    </source>
</evidence>
<dbReference type="GO" id="GO:0051213">
    <property type="term" value="F:dioxygenase activity"/>
    <property type="evidence" value="ECO:0007669"/>
    <property type="project" value="UniProtKB-KW"/>
</dbReference>
<dbReference type="SUPFAM" id="SSF52833">
    <property type="entry name" value="Thioredoxin-like"/>
    <property type="match status" value="1"/>
</dbReference>
<keyword evidence="5" id="KW-0560">Oxidoreductase</keyword>
<evidence type="ECO:0000256" key="5">
    <source>
        <dbReference type="ARBA" id="ARBA00023002"/>
    </source>
</evidence>
<accession>A0A5J6N1P0</accession>
<comment type="cofactor">
    <cofactor evidence="1">
        <name>L-ascorbate</name>
        <dbReference type="ChEBI" id="CHEBI:38290"/>
    </cofactor>
</comment>
<organism evidence="9 10">
    <name type="scientific">Hypericibacter adhaerens</name>
    <dbReference type="NCBI Taxonomy" id="2602016"/>
    <lineage>
        <taxon>Bacteria</taxon>
        <taxon>Pseudomonadati</taxon>
        <taxon>Pseudomonadota</taxon>
        <taxon>Alphaproteobacteria</taxon>
        <taxon>Rhodospirillales</taxon>
        <taxon>Dongiaceae</taxon>
        <taxon>Hypericibacter</taxon>
    </lineage>
</organism>
<dbReference type="GO" id="GO:0016705">
    <property type="term" value="F:oxidoreductase activity, acting on paired donors, with incorporation or reduction of molecular oxygen"/>
    <property type="evidence" value="ECO:0007669"/>
    <property type="project" value="InterPro"/>
</dbReference>
<feature type="domain" description="Fe2OG dioxygenase" evidence="8">
    <location>
        <begin position="255"/>
        <end position="350"/>
    </location>
</feature>
<evidence type="ECO:0000259" key="8">
    <source>
        <dbReference type="PROSITE" id="PS51471"/>
    </source>
</evidence>
<evidence type="ECO:0000256" key="1">
    <source>
        <dbReference type="ARBA" id="ARBA00001961"/>
    </source>
</evidence>
<sequence>MVTPRDRLIGLGEPAPWFEAQTTFNARFAMASLGGRFVALVFLGKAEVPLCRAFLEQMAAARLADNDELCVRFAVTLVAEDQADPLVTAAFPKSRVFLDGDGHVSALYGALGRRNENGDHGYRPHWLILDPMLRVYARGGIERPEAFIAAVKALPSPADHAQAGVELWAPVLLVPRVLEPDLCRTLIGVYENGQPAVSGFMRTENGKTVGKLDPNFKRRSDVTIQDPALRNAVVHRIHDRLAPEIKKAFQFKVTRIERYIVACYSGEDAGFFRAHRDNTTAGTAHRRFAVTINLNAEDYDGGELRFPEFGQRRYKAPTGGAVVFSCSLLHEALPVTRGLRYATLPFLYDDEAAAVREANRHLLEHKQQPGADGEQAALPADIDSEY</sequence>
<dbReference type="InterPro" id="IPR005123">
    <property type="entry name" value="Oxoglu/Fe-dep_dioxygenase_dom"/>
</dbReference>
<dbReference type="SMART" id="SM00702">
    <property type="entry name" value="P4Hc"/>
    <property type="match status" value="1"/>
</dbReference>
<protein>
    <recommendedName>
        <fullName evidence="8">Fe2OG dioxygenase domain-containing protein</fullName>
    </recommendedName>
</protein>
<evidence type="ECO:0000313" key="9">
    <source>
        <dbReference type="EMBL" id="QEX23611.1"/>
    </source>
</evidence>
<dbReference type="EMBL" id="CP042582">
    <property type="protein sequence ID" value="QEX23611.1"/>
    <property type="molecule type" value="Genomic_DNA"/>
</dbReference>
<evidence type="ECO:0000256" key="7">
    <source>
        <dbReference type="SAM" id="MobiDB-lite"/>
    </source>
</evidence>
<dbReference type="GO" id="GO:0031418">
    <property type="term" value="F:L-ascorbic acid binding"/>
    <property type="evidence" value="ECO:0007669"/>
    <property type="project" value="UniProtKB-KW"/>
</dbReference>
<dbReference type="InterPro" id="IPR044862">
    <property type="entry name" value="Pro_4_hyd_alph_FE2OG_OXY"/>
</dbReference>
<dbReference type="Gene3D" id="2.60.120.620">
    <property type="entry name" value="q2cbj1_9rhob like domain"/>
    <property type="match status" value="1"/>
</dbReference>
<keyword evidence="2" id="KW-0479">Metal-binding</keyword>
<dbReference type="PROSITE" id="PS51471">
    <property type="entry name" value="FE2OG_OXY"/>
    <property type="match status" value="1"/>
</dbReference>
<keyword evidence="10" id="KW-1185">Reference proteome</keyword>
<name>A0A5J6N1P0_9PROT</name>
<feature type="region of interest" description="Disordered" evidence="7">
    <location>
        <begin position="364"/>
        <end position="386"/>
    </location>
</feature>
<gene>
    <name evidence="9" type="ORF">FRZ61_35490</name>
</gene>
<dbReference type="RefSeq" id="WP_151118970.1">
    <property type="nucleotide sequence ID" value="NZ_CP042582.1"/>
</dbReference>
<evidence type="ECO:0000256" key="2">
    <source>
        <dbReference type="ARBA" id="ARBA00022723"/>
    </source>
</evidence>
<keyword evidence="6" id="KW-0408">Iron</keyword>
<dbReference type="GO" id="GO:0005506">
    <property type="term" value="F:iron ion binding"/>
    <property type="evidence" value="ECO:0007669"/>
    <property type="project" value="InterPro"/>
</dbReference>
<dbReference type="Pfam" id="PF13640">
    <property type="entry name" value="2OG-FeII_Oxy_3"/>
    <property type="match status" value="1"/>
</dbReference>